<evidence type="ECO:0008006" key="9">
    <source>
        <dbReference type="Google" id="ProtNLM"/>
    </source>
</evidence>
<keyword evidence="4 6" id="KW-1133">Transmembrane helix</keyword>
<gene>
    <name evidence="7" type="ORF">P8C59_005840</name>
</gene>
<evidence type="ECO:0000256" key="5">
    <source>
        <dbReference type="ARBA" id="ARBA00023136"/>
    </source>
</evidence>
<dbReference type="Proteomes" id="UP001217918">
    <property type="component" value="Unassembled WGS sequence"/>
</dbReference>
<proteinExistence type="inferred from homology"/>
<evidence type="ECO:0000256" key="2">
    <source>
        <dbReference type="ARBA" id="ARBA00006824"/>
    </source>
</evidence>
<evidence type="ECO:0000313" key="8">
    <source>
        <dbReference type="Proteomes" id="UP001217918"/>
    </source>
</evidence>
<keyword evidence="5 6" id="KW-0472">Membrane</keyword>
<evidence type="ECO:0000256" key="4">
    <source>
        <dbReference type="ARBA" id="ARBA00022989"/>
    </source>
</evidence>
<evidence type="ECO:0000256" key="1">
    <source>
        <dbReference type="ARBA" id="ARBA00004141"/>
    </source>
</evidence>
<reference evidence="7" key="1">
    <citation type="journal article" date="2023" name="Mol. Plant Microbe Interact.">
        <title>Elucidating the Obligate Nature and Biological Capacity of an Invasive Fungal Corn Pathogen.</title>
        <authorList>
            <person name="MacCready J.S."/>
            <person name="Roggenkamp E.M."/>
            <person name="Gdanetz K."/>
            <person name="Chilvers M.I."/>
        </authorList>
    </citation>
    <scope>NUCLEOTIDE SEQUENCE</scope>
    <source>
        <strain evidence="7">PM02</strain>
    </source>
</reference>
<organism evidence="7 8">
    <name type="scientific">Phyllachora maydis</name>
    <dbReference type="NCBI Taxonomy" id="1825666"/>
    <lineage>
        <taxon>Eukaryota</taxon>
        <taxon>Fungi</taxon>
        <taxon>Dikarya</taxon>
        <taxon>Ascomycota</taxon>
        <taxon>Pezizomycotina</taxon>
        <taxon>Sordariomycetes</taxon>
        <taxon>Sordariomycetidae</taxon>
        <taxon>Phyllachorales</taxon>
        <taxon>Phyllachoraceae</taxon>
        <taxon>Phyllachora</taxon>
    </lineage>
</organism>
<evidence type="ECO:0000256" key="6">
    <source>
        <dbReference type="RuleBase" id="RU363053"/>
    </source>
</evidence>
<dbReference type="GO" id="GO:0005778">
    <property type="term" value="C:peroxisomal membrane"/>
    <property type="evidence" value="ECO:0007669"/>
    <property type="project" value="TreeGrafter"/>
</dbReference>
<evidence type="ECO:0000313" key="7">
    <source>
        <dbReference type="EMBL" id="KAK2071412.1"/>
    </source>
</evidence>
<evidence type="ECO:0000256" key="3">
    <source>
        <dbReference type="ARBA" id="ARBA00022692"/>
    </source>
</evidence>
<keyword evidence="3 6" id="KW-0812">Transmembrane</keyword>
<comment type="similarity">
    <text evidence="2 6">Belongs to the peroxisomal membrane protein PXMP2/4 family.</text>
</comment>
<dbReference type="PANTHER" id="PTHR11266:SF80">
    <property type="entry name" value="PEROXISOMAL MEMBRANE PROTEIN 2"/>
    <property type="match status" value="1"/>
</dbReference>
<dbReference type="AlphaFoldDB" id="A0AAD9I6T4"/>
<sequence length="212" mass="23436">MPSPIMTAVLQAATLSTLSNVIAQIIEARRPQVIPERHSTFDIAQLLRFVALTFITCPANYMWQQFLERTFPAYQETTGRSGGAGAGAAVAVADDLEKGADKVEIGGGGQAKPRLNVRNTLTKWFVDCITCGALMNTVAFLLFMGIMKGYAWWHIWYNIKNETIPIIVAGYKVWPIASIISFSCVPVERRIVFLSFVGLLWGTYMSLIAARI</sequence>
<feature type="transmembrane region" description="Helical" evidence="6">
    <location>
        <begin position="164"/>
        <end position="184"/>
    </location>
</feature>
<comment type="caution">
    <text evidence="7">The sequence shown here is derived from an EMBL/GenBank/DDBJ whole genome shotgun (WGS) entry which is preliminary data.</text>
</comment>
<accession>A0AAD9I6T4</accession>
<name>A0AAD9I6T4_9PEZI</name>
<feature type="transmembrane region" description="Helical" evidence="6">
    <location>
        <begin position="191"/>
        <end position="210"/>
    </location>
</feature>
<dbReference type="Pfam" id="PF04117">
    <property type="entry name" value="Mpv17_PMP22"/>
    <property type="match status" value="1"/>
</dbReference>
<dbReference type="InterPro" id="IPR007248">
    <property type="entry name" value="Mpv17_PMP22"/>
</dbReference>
<protein>
    <recommendedName>
        <fullName evidence="9">Mpv17-like protein</fullName>
    </recommendedName>
</protein>
<comment type="subcellular location">
    <subcellularLocation>
        <location evidence="1">Membrane</location>
        <topology evidence="1">Multi-pass membrane protein</topology>
    </subcellularLocation>
</comment>
<dbReference type="PANTHER" id="PTHR11266">
    <property type="entry name" value="PEROXISOMAL MEMBRANE PROTEIN 2, PXMP2 MPV17"/>
    <property type="match status" value="1"/>
</dbReference>
<feature type="transmembrane region" description="Helical" evidence="6">
    <location>
        <begin position="124"/>
        <end position="144"/>
    </location>
</feature>
<dbReference type="EMBL" id="JAQQPM010000005">
    <property type="protein sequence ID" value="KAK2071412.1"/>
    <property type="molecule type" value="Genomic_DNA"/>
</dbReference>
<keyword evidence="8" id="KW-1185">Reference proteome</keyword>